<evidence type="ECO:0000313" key="2">
    <source>
        <dbReference type="EMBL" id="CAE2296042.1"/>
    </source>
</evidence>
<reference evidence="2" key="1">
    <citation type="submission" date="2021-01" db="EMBL/GenBank/DDBJ databases">
        <authorList>
            <person name="Corre E."/>
            <person name="Pelletier E."/>
            <person name="Niang G."/>
            <person name="Scheremetjew M."/>
            <person name="Finn R."/>
            <person name="Kale V."/>
            <person name="Holt S."/>
            <person name="Cochrane G."/>
            <person name="Meng A."/>
            <person name="Brown T."/>
            <person name="Cohen L."/>
        </authorList>
    </citation>
    <scope>NUCLEOTIDE SEQUENCE</scope>
    <source>
        <strain evidence="2">UIO037</strain>
    </source>
</reference>
<sequence>MRVFVFSLFSLSAAFTPGVLPANRAPLTTQRVAETWASAFFAQDKAPSGEEIEEYCRDPDSSGCTLPMIDAMMSASKAKQPARDAKPLYSKEIDEAIFKCD</sequence>
<dbReference type="EMBL" id="HBKO01042322">
    <property type="protein sequence ID" value="CAE2296042.1"/>
    <property type="molecule type" value="Transcribed_RNA"/>
</dbReference>
<keyword evidence="1" id="KW-0732">Signal</keyword>
<proteinExistence type="predicted"/>
<feature type="chain" id="PRO_5030940596" evidence="1">
    <location>
        <begin position="22"/>
        <end position="101"/>
    </location>
</feature>
<dbReference type="AlphaFoldDB" id="A0A7S4NLA0"/>
<gene>
    <name evidence="2" type="ORF">CPOL0286_LOCUS19438</name>
</gene>
<feature type="signal peptide" evidence="1">
    <location>
        <begin position="1"/>
        <end position="21"/>
    </location>
</feature>
<accession>A0A7S4NLA0</accession>
<protein>
    <submittedName>
        <fullName evidence="2">Uncharacterized protein</fullName>
    </submittedName>
</protein>
<evidence type="ECO:0000256" key="1">
    <source>
        <dbReference type="SAM" id="SignalP"/>
    </source>
</evidence>
<name>A0A7S4NLA0_9EUKA</name>
<organism evidence="2">
    <name type="scientific">Prymnesium polylepis</name>
    <dbReference type="NCBI Taxonomy" id="72548"/>
    <lineage>
        <taxon>Eukaryota</taxon>
        <taxon>Haptista</taxon>
        <taxon>Haptophyta</taxon>
        <taxon>Prymnesiophyceae</taxon>
        <taxon>Prymnesiales</taxon>
        <taxon>Prymnesiaceae</taxon>
        <taxon>Prymnesium</taxon>
    </lineage>
</organism>